<dbReference type="AlphaFoldDB" id="A0A401ZL30"/>
<gene>
    <name evidence="1" type="ORF">KDAU_48850</name>
</gene>
<sequence>MLETRNEDINMRVLYAVEDAFWLNVLNGSLKELQQRGMIAGWECYDLSARSSRSAEDRNDGWYREGDALVCVLISQHFFASEFSDGLEMEQLLECHEDGELVLVPVLLHDIDWRRTSFSLLRLLGEQAPYVVRWSSALHDFVALPEAMQRAIKLYRAHTPPAATTTPDFATGQQMVRKLLLANCQQEMAEKERERQDIIQLSAQSSTAMK</sequence>
<organism evidence="1 2">
    <name type="scientific">Dictyobacter aurantiacus</name>
    <dbReference type="NCBI Taxonomy" id="1936993"/>
    <lineage>
        <taxon>Bacteria</taxon>
        <taxon>Bacillati</taxon>
        <taxon>Chloroflexota</taxon>
        <taxon>Ktedonobacteria</taxon>
        <taxon>Ktedonobacterales</taxon>
        <taxon>Dictyobacteraceae</taxon>
        <taxon>Dictyobacter</taxon>
    </lineage>
</organism>
<evidence type="ECO:0008006" key="3">
    <source>
        <dbReference type="Google" id="ProtNLM"/>
    </source>
</evidence>
<protein>
    <recommendedName>
        <fullName evidence="3">TIR domain-containing protein</fullName>
    </recommendedName>
</protein>
<comment type="caution">
    <text evidence="1">The sequence shown here is derived from an EMBL/GenBank/DDBJ whole genome shotgun (WGS) entry which is preliminary data.</text>
</comment>
<evidence type="ECO:0000313" key="1">
    <source>
        <dbReference type="EMBL" id="GCE07556.1"/>
    </source>
</evidence>
<dbReference type="Proteomes" id="UP000287224">
    <property type="component" value="Unassembled WGS sequence"/>
</dbReference>
<accession>A0A401ZL30</accession>
<dbReference type="EMBL" id="BIFQ01000001">
    <property type="protein sequence ID" value="GCE07556.1"/>
    <property type="molecule type" value="Genomic_DNA"/>
</dbReference>
<proteinExistence type="predicted"/>
<keyword evidence="2" id="KW-1185">Reference proteome</keyword>
<reference evidence="2" key="1">
    <citation type="submission" date="2018-12" db="EMBL/GenBank/DDBJ databases">
        <title>Tengunoibacter tsumagoiensis gen. nov., sp. nov., Dictyobacter kobayashii sp. nov., D. alpinus sp. nov., and D. joshuensis sp. nov. and description of Dictyobacteraceae fam. nov. within the order Ktedonobacterales isolated from Tengu-no-mugimeshi.</title>
        <authorList>
            <person name="Wang C.M."/>
            <person name="Zheng Y."/>
            <person name="Sakai Y."/>
            <person name="Toyoda A."/>
            <person name="Minakuchi Y."/>
            <person name="Abe K."/>
            <person name="Yokota A."/>
            <person name="Yabe S."/>
        </authorList>
    </citation>
    <scope>NUCLEOTIDE SEQUENCE [LARGE SCALE GENOMIC DNA]</scope>
    <source>
        <strain evidence="2">S-27</strain>
    </source>
</reference>
<dbReference type="SUPFAM" id="SSF52200">
    <property type="entry name" value="Toll/Interleukin receptor TIR domain"/>
    <property type="match status" value="1"/>
</dbReference>
<evidence type="ECO:0000313" key="2">
    <source>
        <dbReference type="Proteomes" id="UP000287224"/>
    </source>
</evidence>
<dbReference type="InterPro" id="IPR035897">
    <property type="entry name" value="Toll_tir_struct_dom_sf"/>
</dbReference>
<name>A0A401ZL30_9CHLR</name>